<dbReference type="InterPro" id="IPR036465">
    <property type="entry name" value="vWFA_dom_sf"/>
</dbReference>
<reference evidence="3" key="1">
    <citation type="journal article" date="2015" name="Nature">
        <title>Complex archaea that bridge the gap between prokaryotes and eukaryotes.</title>
        <authorList>
            <person name="Spang A."/>
            <person name="Saw J.H."/>
            <person name="Jorgensen S.L."/>
            <person name="Zaremba-Niedzwiedzka K."/>
            <person name="Martijn J."/>
            <person name="Lind A.E."/>
            <person name="van Eijk R."/>
            <person name="Schleper C."/>
            <person name="Guy L."/>
            <person name="Ettema T.J."/>
        </authorList>
    </citation>
    <scope>NUCLEOTIDE SEQUENCE</scope>
</reference>
<evidence type="ECO:0000313" key="3">
    <source>
        <dbReference type="EMBL" id="KKN39058.1"/>
    </source>
</evidence>
<evidence type="ECO:0000256" key="1">
    <source>
        <dbReference type="SAM" id="Phobius"/>
    </source>
</evidence>
<dbReference type="PROSITE" id="PS50234">
    <property type="entry name" value="VWFA"/>
    <property type="match status" value="1"/>
</dbReference>
<evidence type="ECO:0000259" key="2">
    <source>
        <dbReference type="PROSITE" id="PS50234"/>
    </source>
</evidence>
<keyword evidence="1" id="KW-1133">Transmembrane helix</keyword>
<name>A0A0F9TC25_9ZZZZ</name>
<dbReference type="CDD" id="cd00198">
    <property type="entry name" value="vWFA"/>
    <property type="match status" value="1"/>
</dbReference>
<keyword evidence="1" id="KW-0472">Membrane</keyword>
<protein>
    <recommendedName>
        <fullName evidence="2">VWFA domain-containing protein</fullName>
    </recommendedName>
</protein>
<dbReference type="Pfam" id="PF13519">
    <property type="entry name" value="VWA_2"/>
    <property type="match status" value="1"/>
</dbReference>
<dbReference type="SUPFAM" id="SSF53300">
    <property type="entry name" value="vWA-like"/>
    <property type="match status" value="1"/>
</dbReference>
<accession>A0A0F9TC25</accession>
<organism evidence="3">
    <name type="scientific">marine sediment metagenome</name>
    <dbReference type="NCBI Taxonomy" id="412755"/>
    <lineage>
        <taxon>unclassified sequences</taxon>
        <taxon>metagenomes</taxon>
        <taxon>ecological metagenomes</taxon>
    </lineage>
</organism>
<proteinExistence type="predicted"/>
<dbReference type="Gene3D" id="3.40.50.410">
    <property type="entry name" value="von Willebrand factor, type A domain"/>
    <property type="match status" value="1"/>
</dbReference>
<keyword evidence="1" id="KW-0812">Transmembrane</keyword>
<feature type="transmembrane region" description="Helical" evidence="1">
    <location>
        <begin position="297"/>
        <end position="317"/>
    </location>
</feature>
<dbReference type="EMBL" id="LAZR01001785">
    <property type="protein sequence ID" value="KKN39058.1"/>
    <property type="molecule type" value="Genomic_DNA"/>
</dbReference>
<comment type="caution">
    <text evidence="3">The sequence shown here is derived from an EMBL/GenBank/DDBJ whole genome shotgun (WGS) entry which is preliminary data.</text>
</comment>
<dbReference type="SMART" id="SM00327">
    <property type="entry name" value="VWA"/>
    <property type="match status" value="1"/>
</dbReference>
<gene>
    <name evidence="3" type="ORF">LCGC14_0747190</name>
</gene>
<feature type="domain" description="VWFA" evidence="2">
    <location>
        <begin position="31"/>
        <end position="231"/>
    </location>
</feature>
<dbReference type="InterPro" id="IPR002035">
    <property type="entry name" value="VWF_A"/>
</dbReference>
<sequence>MKSLYSLLAAALLFVMAIFLPLLPFPSTQYDYFLMVDISRSMNVQDYQDDSGQAISRLDKVKADMLTVIRQLPCGSRVGLGVFAERMPTMIHSPIEVCSDYPELQQSISHLDWRMGWVADSKIIQALYNTLKLVRQVKLADSTLVFFTDGQEAPPMNMRYAPSFDDVQIEAEGVKLKPIKGIIIGTGQLSLSRIPKYDEEGNQIGFYTAEDVPHHSSFGQPEDPTKIQGYVPRNAPWGNVSKEGTEHLSSVKEKYLQELGEKTGLKYHHLQSSAELLAALKDKDFAISNIQLTDLRYIPAGLALLLLLFVYFPIRLFRR</sequence>
<dbReference type="AlphaFoldDB" id="A0A0F9TC25"/>